<name>A0ACB9ISL0_9ASTR</name>
<reference evidence="1 2" key="2">
    <citation type="journal article" date="2022" name="Mol. Ecol. Resour.">
        <title>The genomes of chicory, endive, great burdock and yacon provide insights into Asteraceae paleo-polyploidization history and plant inulin production.</title>
        <authorList>
            <person name="Fan W."/>
            <person name="Wang S."/>
            <person name="Wang H."/>
            <person name="Wang A."/>
            <person name="Jiang F."/>
            <person name="Liu H."/>
            <person name="Zhao H."/>
            <person name="Xu D."/>
            <person name="Zhang Y."/>
        </authorList>
    </citation>
    <scope>NUCLEOTIDE SEQUENCE [LARGE SCALE GENOMIC DNA]</scope>
    <source>
        <strain evidence="2">cv. Yunnan</strain>
        <tissue evidence="1">Leaves</tissue>
    </source>
</reference>
<sequence>MSDCPVTFFLLLANYKFITILRVFTRMRKQNLNIHIMYQLSFQSPNDKSREDIWKQLFFQFLKFFDQRSDGKTFAFACACEVPVATSCVANETLVEALSCY</sequence>
<reference evidence="2" key="1">
    <citation type="journal article" date="2022" name="Mol. Ecol. Resour.">
        <title>The genomes of chicory, endive, great burdock and yacon provide insights into Asteraceae palaeo-polyploidization history and plant inulin production.</title>
        <authorList>
            <person name="Fan W."/>
            <person name="Wang S."/>
            <person name="Wang H."/>
            <person name="Wang A."/>
            <person name="Jiang F."/>
            <person name="Liu H."/>
            <person name="Zhao H."/>
            <person name="Xu D."/>
            <person name="Zhang Y."/>
        </authorList>
    </citation>
    <scope>NUCLEOTIDE SEQUENCE [LARGE SCALE GENOMIC DNA]</scope>
    <source>
        <strain evidence="2">cv. Yunnan</strain>
    </source>
</reference>
<protein>
    <submittedName>
        <fullName evidence="1">Uncharacterized protein</fullName>
    </submittedName>
</protein>
<proteinExistence type="predicted"/>
<accession>A0ACB9ISL0</accession>
<dbReference type="EMBL" id="CM042024">
    <property type="protein sequence ID" value="KAI3810498.1"/>
    <property type="molecule type" value="Genomic_DNA"/>
</dbReference>
<dbReference type="Proteomes" id="UP001056120">
    <property type="component" value="Linkage Group LG07"/>
</dbReference>
<evidence type="ECO:0000313" key="1">
    <source>
        <dbReference type="EMBL" id="KAI3810498.1"/>
    </source>
</evidence>
<gene>
    <name evidence="1" type="ORF">L1987_20114</name>
</gene>
<evidence type="ECO:0000313" key="2">
    <source>
        <dbReference type="Proteomes" id="UP001056120"/>
    </source>
</evidence>
<organism evidence="1 2">
    <name type="scientific">Smallanthus sonchifolius</name>
    <dbReference type="NCBI Taxonomy" id="185202"/>
    <lineage>
        <taxon>Eukaryota</taxon>
        <taxon>Viridiplantae</taxon>
        <taxon>Streptophyta</taxon>
        <taxon>Embryophyta</taxon>
        <taxon>Tracheophyta</taxon>
        <taxon>Spermatophyta</taxon>
        <taxon>Magnoliopsida</taxon>
        <taxon>eudicotyledons</taxon>
        <taxon>Gunneridae</taxon>
        <taxon>Pentapetalae</taxon>
        <taxon>asterids</taxon>
        <taxon>campanulids</taxon>
        <taxon>Asterales</taxon>
        <taxon>Asteraceae</taxon>
        <taxon>Asteroideae</taxon>
        <taxon>Heliantheae alliance</taxon>
        <taxon>Millerieae</taxon>
        <taxon>Smallanthus</taxon>
    </lineage>
</organism>
<comment type="caution">
    <text evidence="1">The sequence shown here is derived from an EMBL/GenBank/DDBJ whole genome shotgun (WGS) entry which is preliminary data.</text>
</comment>
<keyword evidence="2" id="KW-1185">Reference proteome</keyword>